<dbReference type="AlphaFoldDB" id="A0A640KCX0"/>
<reference evidence="1" key="1">
    <citation type="submission" date="2019-11" db="EMBL/GenBank/DDBJ databases">
        <title>Leishmania tarentolae CDS.</title>
        <authorList>
            <person name="Goto Y."/>
            <person name="Yamagishi J."/>
        </authorList>
    </citation>
    <scope>NUCLEOTIDE SEQUENCE [LARGE SCALE GENOMIC DNA]</scope>
    <source>
        <strain evidence="1">Parrot Tar II</strain>
    </source>
</reference>
<organism evidence="1 2">
    <name type="scientific">Leishmania tarentolae</name>
    <name type="common">Sauroleishmania tarentolae</name>
    <dbReference type="NCBI Taxonomy" id="5689"/>
    <lineage>
        <taxon>Eukaryota</taxon>
        <taxon>Discoba</taxon>
        <taxon>Euglenozoa</taxon>
        <taxon>Kinetoplastea</taxon>
        <taxon>Metakinetoplastina</taxon>
        <taxon>Trypanosomatida</taxon>
        <taxon>Trypanosomatidae</taxon>
        <taxon>Leishmaniinae</taxon>
        <taxon>Leishmania</taxon>
        <taxon>lizard Leishmania</taxon>
    </lineage>
</organism>
<evidence type="ECO:0000313" key="1">
    <source>
        <dbReference type="EMBL" id="GET87138.1"/>
    </source>
</evidence>
<dbReference type="EMBL" id="BLBS01000018">
    <property type="protein sequence ID" value="GET87138.1"/>
    <property type="molecule type" value="Genomic_DNA"/>
</dbReference>
<keyword evidence="2" id="KW-1185">Reference proteome</keyword>
<accession>A0A640KCX0</accession>
<name>A0A640KCX0_LEITA</name>
<comment type="caution">
    <text evidence="1">The sequence shown here is derived from an EMBL/GenBank/DDBJ whole genome shotgun (WGS) entry which is preliminary data.</text>
</comment>
<sequence length="419" mass="46323">MDALVGPKQASSQVCGPSLRTVQRRVCGVCGWTTLSRCLHRLMLMALMPLLLSLFETSVSCPRGGDNHVLRLSRDAYLMRSAATQLQVSSETNGCPAQLRIRVDPGVLMAQAAMAESPTADSDEDWDGSDVWATVAMKGTLNYDSGLKPFMTPWREVRRALREAGCFSTLALPRRTLPADTVIPRASSASTESSTTLPPLCRKPLVLMSGRGRDCGSCSNFAADVLEHYRAEWEYIRAHVTLVDAGDPMTEELVQNPYPLWYNTAELGQWLKLTKISEKTRNAGDDVVTAASGASSTPEASFHDAAQALQQSEAEDYSFFNMGLHRKAAALLQSPTVQATHHWSRLVKRAFAGQSEYVLRIVFAYPHNGSVMRDVVNEEVTAGGSYASYLHFFNHARPFFDCVKKAIRVMERLQRYGDY</sequence>
<dbReference type="VEuPathDB" id="TriTrypDB:LtaPh_1410700"/>
<gene>
    <name evidence="1" type="ORF">LtaPh_1410700</name>
</gene>
<dbReference type="Proteomes" id="UP000419144">
    <property type="component" value="Unassembled WGS sequence"/>
</dbReference>
<evidence type="ECO:0000313" key="2">
    <source>
        <dbReference type="Proteomes" id="UP000419144"/>
    </source>
</evidence>
<protein>
    <submittedName>
        <fullName evidence="1">Uncharacterized protein</fullName>
    </submittedName>
</protein>
<proteinExistence type="predicted"/>
<dbReference type="OrthoDB" id="262308at2759"/>